<sequence length="1489" mass="165894">MGESVDKMVVDMGKANASGADLVEIRLDGLKNFNPRENIKTLIKESPVPTLFTYRPIWEGGQYDGDENKRVDVLRLAMELGADYIDVELQVAREFNDSVRGKKPEKCKVIVSSHNYQYTPSVEDLSNLVARIQASGADIVKFATTALDITDVARVFQITVHSQVPIIGLVMGERGLISRILCAKFGGFLTFGTLENGIVSAPGQPTIKDLLDLYNFRQMGPDTKVFGIIGKPVGHSKSPILYNEAFKSVGFNGVFVHLLVDDIAKFFQTYSSNDFAGFSCTIPHKEAAVKCCDEVDTVAKSIGAVNCIIRRQSDGKLFGYNTDYVGAISAIEDGLRGRLNVSGGVSSALAGKLFVVIGAGGAGKALAYGAKAKGARVVIANRTYDRARELAETVGGHALSLADLENFNPEDGMILANTTSIGMQPKVDETPIPKHALGHYALVFDAVYTPKITRLLREAEESGATIVSGLEMFIGQAYEQYERFTGLPAMDCNKDEAIRVKGIAESKMQSNDFAGARKFALKAQHLYQDLENISQMIMVCDVHCSAENKLFGNEMDWYGLLQIEQTANEATIKKQYRKFALQLHPDKNKFPGAETAFKLIGEAQRVLLDKDKRSLHDMKRKASVRRPVAPYQPPQKPTYSNVGTRNNFGSTFTGSNFQHQRPQQPAQPGINGDPTFWTMCPFCTVRYQYYRNVINKSIICQACNKPFVAYERGEQSFPTATNLVQPAFLQKKDVPSQGACKLEQVFKGNLAADNSKTACPQKTGCTSDFGKEKINGKRGRKQVVESSESCSTDSSSDSEVDVPVDESGDFNGGENFGHNKYQNPRRSSRRKQQVSYKENLSDDDDLVSHPKRFKGNGSSCATEKENEDALREEAAKLDNQSGSGAAVKEEQKESKKKDSSHFQESLSNVKTDTEMAIGKETAEENGCVNISVAHGDKKMSEATTDSAVDSTSGSAVNPELFEYPDPDFNDFEKDRKEECFLVGQVWAIYDTVDAMPRFYARIRKVCPSGFKLKITWLEPDSDADDEKEKEWVNNGLPFSCGKFKHGNSEDTEDRPMFSHLVSWEKGSGRNTYKIYPRKGEVWGLFKCWDFNWISDEDTNRKYDYEFVEILSDYAEGVGICVAYLAKVKGFVSVFCRKGKEGTDTVIIPPAELLRFSHSVPCFKLTGEEREGVLKGFFEIDPASLPLNLEEIAVPEILKEETGATHSNYSLGSFDREKSQAESEGCTSMHQDELKETCLEPANDRSVEDIEHRSATSASNADAIEIPDPEFYNFDAEKSKDRLQVGQIWSLYSDEDGLPKYYGQIVKVQTDPDFKLYLRWLESCSLPNNAICWHDERMPICCGRFKIKRGKLKGYPSTVSFSHMVSAEPASKKNEYTILPRNGEIWALYKNWNAEIKCSDLENCEYDIVEIIEAQNLHIEVLFLERVAGFNSVFKPQKESASAVMKISAEELLRFSHQIPAFKLTEERDGSLRGCWELDPAALPVHYFLL</sequence>
<reference evidence="2" key="1">
    <citation type="journal article" date="2023" name="Hortic. Res.">
        <title>A chromosome-level phased genome enabling allele-level studies in sweet orange: a case study on citrus Huanglongbing tolerance.</title>
        <authorList>
            <person name="Wu B."/>
            <person name="Yu Q."/>
            <person name="Deng Z."/>
            <person name="Duan Y."/>
            <person name="Luo F."/>
            <person name="Gmitter F. Jr."/>
        </authorList>
    </citation>
    <scope>NUCLEOTIDE SEQUENCE [LARGE SCALE GENOMIC DNA]</scope>
    <source>
        <strain evidence="2">cv. Valencia</strain>
    </source>
</reference>
<name>A0ACB8I7R4_CITSI</name>
<evidence type="ECO:0000313" key="2">
    <source>
        <dbReference type="Proteomes" id="UP000829398"/>
    </source>
</evidence>
<dbReference type="EMBL" id="CM039178">
    <property type="protein sequence ID" value="KAH9683210.1"/>
    <property type="molecule type" value="Genomic_DNA"/>
</dbReference>
<accession>A0ACB8I7R4</accession>
<evidence type="ECO:0000313" key="1">
    <source>
        <dbReference type="EMBL" id="KAH9683210.1"/>
    </source>
</evidence>
<proteinExistence type="predicted"/>
<gene>
    <name evidence="1" type="ORF">KPL71_027614</name>
</gene>
<keyword evidence="2" id="KW-1185">Reference proteome</keyword>
<dbReference type="Proteomes" id="UP000829398">
    <property type="component" value="Chromosome 9"/>
</dbReference>
<comment type="caution">
    <text evidence="1">The sequence shown here is derived from an EMBL/GenBank/DDBJ whole genome shotgun (WGS) entry which is preliminary data.</text>
</comment>
<protein>
    <submittedName>
        <fullName evidence="1">DNAJ heat shock N-terminal domain-containing protein</fullName>
    </submittedName>
</protein>
<keyword evidence="1" id="KW-0346">Stress response</keyword>
<organism evidence="1 2">
    <name type="scientific">Citrus sinensis</name>
    <name type="common">Sweet orange</name>
    <name type="synonym">Citrus aurantium var. sinensis</name>
    <dbReference type="NCBI Taxonomy" id="2711"/>
    <lineage>
        <taxon>Eukaryota</taxon>
        <taxon>Viridiplantae</taxon>
        <taxon>Streptophyta</taxon>
        <taxon>Embryophyta</taxon>
        <taxon>Tracheophyta</taxon>
        <taxon>Spermatophyta</taxon>
        <taxon>Magnoliopsida</taxon>
        <taxon>eudicotyledons</taxon>
        <taxon>Gunneridae</taxon>
        <taxon>Pentapetalae</taxon>
        <taxon>rosids</taxon>
        <taxon>malvids</taxon>
        <taxon>Sapindales</taxon>
        <taxon>Rutaceae</taxon>
        <taxon>Aurantioideae</taxon>
        <taxon>Citrus</taxon>
    </lineage>
</organism>